<reference evidence="2" key="1">
    <citation type="submission" date="2021-01" db="EMBL/GenBank/DDBJ databases">
        <authorList>
            <consortium name="Genoscope - CEA"/>
            <person name="William W."/>
        </authorList>
    </citation>
    <scope>NUCLEOTIDE SEQUENCE</scope>
</reference>
<evidence type="ECO:0000256" key="1">
    <source>
        <dbReference type="SAM" id="MobiDB-lite"/>
    </source>
</evidence>
<proteinExistence type="predicted"/>
<feature type="region of interest" description="Disordered" evidence="1">
    <location>
        <begin position="1"/>
        <end position="26"/>
    </location>
</feature>
<feature type="region of interest" description="Disordered" evidence="1">
    <location>
        <begin position="43"/>
        <end position="67"/>
    </location>
</feature>
<accession>A0A816TLT5</accession>
<gene>
    <name evidence="2" type="ORF">DARMORV10_A05P22410.1</name>
</gene>
<protein>
    <submittedName>
        <fullName evidence="2">(rape) hypothetical protein</fullName>
    </submittedName>
</protein>
<organism evidence="2">
    <name type="scientific">Brassica napus</name>
    <name type="common">Rape</name>
    <dbReference type="NCBI Taxonomy" id="3708"/>
    <lineage>
        <taxon>Eukaryota</taxon>
        <taxon>Viridiplantae</taxon>
        <taxon>Streptophyta</taxon>
        <taxon>Embryophyta</taxon>
        <taxon>Tracheophyta</taxon>
        <taxon>Spermatophyta</taxon>
        <taxon>Magnoliopsida</taxon>
        <taxon>eudicotyledons</taxon>
        <taxon>Gunneridae</taxon>
        <taxon>Pentapetalae</taxon>
        <taxon>rosids</taxon>
        <taxon>malvids</taxon>
        <taxon>Brassicales</taxon>
        <taxon>Brassicaceae</taxon>
        <taxon>Brassiceae</taxon>
        <taxon>Brassica</taxon>
    </lineage>
</organism>
<dbReference type="Proteomes" id="UP001295469">
    <property type="component" value="Chromosome A05"/>
</dbReference>
<dbReference type="AlphaFoldDB" id="A0A816TLT5"/>
<name>A0A816TLT5_BRANA</name>
<evidence type="ECO:0000313" key="2">
    <source>
        <dbReference type="EMBL" id="CAF2098372.1"/>
    </source>
</evidence>
<dbReference type="EMBL" id="HG994359">
    <property type="protein sequence ID" value="CAF2098372.1"/>
    <property type="molecule type" value="Genomic_DNA"/>
</dbReference>
<sequence>MRLRVRLGVSGTRSSGFSRAGGNASDTTRHLVSSWLALRPPSLSQNYLQRPDRTDPFRPVPDSQNYV</sequence>